<gene>
    <name evidence="9" type="ORF">VitviT2T_011048</name>
</gene>
<dbReference type="SUPFAM" id="SSF54171">
    <property type="entry name" value="DNA-binding domain"/>
    <property type="match status" value="1"/>
</dbReference>
<dbReference type="InterPro" id="IPR016177">
    <property type="entry name" value="DNA-bd_dom_sf"/>
</dbReference>
<evidence type="ECO:0000256" key="6">
    <source>
        <dbReference type="ARBA" id="ARBA00024343"/>
    </source>
</evidence>
<evidence type="ECO:0000256" key="1">
    <source>
        <dbReference type="ARBA" id="ARBA00004123"/>
    </source>
</evidence>
<dbReference type="SMART" id="SM00380">
    <property type="entry name" value="AP2"/>
    <property type="match status" value="1"/>
</dbReference>
<evidence type="ECO:0000259" key="8">
    <source>
        <dbReference type="PROSITE" id="PS51032"/>
    </source>
</evidence>
<keyword evidence="3" id="KW-0238">DNA-binding</keyword>
<dbReference type="CDD" id="cd00018">
    <property type="entry name" value="AP2"/>
    <property type="match status" value="1"/>
</dbReference>
<dbReference type="PANTHER" id="PTHR31190">
    <property type="entry name" value="DNA-BINDING DOMAIN"/>
    <property type="match status" value="1"/>
</dbReference>
<dbReference type="PROSITE" id="PS51032">
    <property type="entry name" value="AP2_ERF"/>
    <property type="match status" value="1"/>
</dbReference>
<feature type="region of interest" description="Disordered" evidence="7">
    <location>
        <begin position="146"/>
        <end position="186"/>
    </location>
</feature>
<protein>
    <recommendedName>
        <fullName evidence="8">AP2/ERF domain-containing protein</fullName>
    </recommendedName>
</protein>
<organism evidence="9 10">
    <name type="scientific">Vitis vinifera</name>
    <name type="common">Grape</name>
    <dbReference type="NCBI Taxonomy" id="29760"/>
    <lineage>
        <taxon>Eukaryota</taxon>
        <taxon>Viridiplantae</taxon>
        <taxon>Streptophyta</taxon>
        <taxon>Embryophyta</taxon>
        <taxon>Tracheophyta</taxon>
        <taxon>Spermatophyta</taxon>
        <taxon>Magnoliopsida</taxon>
        <taxon>eudicotyledons</taxon>
        <taxon>Gunneridae</taxon>
        <taxon>Pentapetalae</taxon>
        <taxon>rosids</taxon>
        <taxon>Vitales</taxon>
        <taxon>Vitaceae</taxon>
        <taxon>Viteae</taxon>
        <taxon>Vitis</taxon>
    </lineage>
</organism>
<reference evidence="9 10" key="1">
    <citation type="journal article" date="2023" name="Hortic Res">
        <title>The complete reference genome for grapevine (Vitis vinifera L.) genetics and breeding.</title>
        <authorList>
            <person name="Shi X."/>
            <person name="Cao S."/>
            <person name="Wang X."/>
            <person name="Huang S."/>
            <person name="Wang Y."/>
            <person name="Liu Z."/>
            <person name="Liu W."/>
            <person name="Leng X."/>
            <person name="Peng Y."/>
            <person name="Wang N."/>
            <person name="Wang Y."/>
            <person name="Ma Z."/>
            <person name="Xu X."/>
            <person name="Zhang F."/>
            <person name="Xue H."/>
            <person name="Zhong H."/>
            <person name="Wang Y."/>
            <person name="Zhang K."/>
            <person name="Velt A."/>
            <person name="Avia K."/>
            <person name="Holtgrawe D."/>
            <person name="Grimplet J."/>
            <person name="Matus J.T."/>
            <person name="Ware D."/>
            <person name="Wu X."/>
            <person name="Wang H."/>
            <person name="Liu C."/>
            <person name="Fang Y."/>
            <person name="Rustenholz C."/>
            <person name="Cheng Z."/>
            <person name="Xiao H."/>
            <person name="Zhou Y."/>
        </authorList>
    </citation>
    <scope>NUCLEOTIDE SEQUENCE [LARGE SCALE GENOMIC DNA]</scope>
    <source>
        <strain evidence="10">cv. Pinot noir / PN40024</strain>
        <tissue evidence="9">Leaf</tissue>
    </source>
</reference>
<dbReference type="InterPro" id="IPR036955">
    <property type="entry name" value="AP2/ERF_dom_sf"/>
</dbReference>
<evidence type="ECO:0000256" key="3">
    <source>
        <dbReference type="ARBA" id="ARBA00023125"/>
    </source>
</evidence>
<proteinExistence type="inferred from homology"/>
<dbReference type="PRINTS" id="PR00367">
    <property type="entry name" value="ETHRSPELEMNT"/>
</dbReference>
<keyword evidence="4" id="KW-0804">Transcription</keyword>
<sequence>MNTEEESAIIVSTLRNVIAGTTEHPENVMSASTSTTTTTTHTQQTQTLLSLPPPEKCPHCDYDGCIGCNLFVGPGETEDARGKVKFRGVRQRPWGKWAAEIRDPRRGMRVWLGTFDTAEAAARAYDRKSYEFRGIRARLNFPLSDYKNEKKSNNISEEGEPSASDTAEKKKLENMNAETSSKELRE</sequence>
<evidence type="ECO:0000313" key="10">
    <source>
        <dbReference type="Proteomes" id="UP001227230"/>
    </source>
</evidence>
<evidence type="ECO:0000256" key="7">
    <source>
        <dbReference type="SAM" id="MobiDB-lite"/>
    </source>
</evidence>
<keyword evidence="5" id="KW-0539">Nucleus</keyword>
<keyword evidence="2" id="KW-0805">Transcription regulation</keyword>
<evidence type="ECO:0000313" key="9">
    <source>
        <dbReference type="EMBL" id="WJZ92019.1"/>
    </source>
</evidence>
<evidence type="ECO:0000256" key="4">
    <source>
        <dbReference type="ARBA" id="ARBA00023163"/>
    </source>
</evidence>
<name>A0ABY9CB98_VITVI</name>
<dbReference type="InterPro" id="IPR001471">
    <property type="entry name" value="AP2/ERF_dom"/>
</dbReference>
<evidence type="ECO:0000256" key="2">
    <source>
        <dbReference type="ARBA" id="ARBA00023015"/>
    </source>
</evidence>
<dbReference type="Gene3D" id="3.30.730.10">
    <property type="entry name" value="AP2/ERF domain"/>
    <property type="match status" value="1"/>
</dbReference>
<evidence type="ECO:0000256" key="5">
    <source>
        <dbReference type="ARBA" id="ARBA00023242"/>
    </source>
</evidence>
<dbReference type="Proteomes" id="UP001227230">
    <property type="component" value="Chromosome 7"/>
</dbReference>
<dbReference type="InterPro" id="IPR044808">
    <property type="entry name" value="ERF_plant"/>
</dbReference>
<dbReference type="Pfam" id="PF00847">
    <property type="entry name" value="AP2"/>
    <property type="match status" value="1"/>
</dbReference>
<feature type="domain" description="AP2/ERF" evidence="8">
    <location>
        <begin position="85"/>
        <end position="142"/>
    </location>
</feature>
<keyword evidence="10" id="KW-1185">Reference proteome</keyword>
<comment type="similarity">
    <text evidence="6">Belongs to the AP2/ERF transcription factor family. ERF subfamily.</text>
</comment>
<dbReference type="EMBL" id="CP126654">
    <property type="protein sequence ID" value="WJZ92019.1"/>
    <property type="molecule type" value="Genomic_DNA"/>
</dbReference>
<comment type="subcellular location">
    <subcellularLocation>
        <location evidence="1">Nucleus</location>
    </subcellularLocation>
</comment>
<accession>A0ABY9CB98</accession>